<accession>A0A8S5LA00</accession>
<evidence type="ECO:0000313" key="1">
    <source>
        <dbReference type="EMBL" id="DAD66733.1"/>
    </source>
</evidence>
<reference evidence="1" key="1">
    <citation type="journal article" date="2021" name="Proc. Natl. Acad. Sci. U.S.A.">
        <title>A Catalog of Tens of Thousands of Viruses from Human Metagenomes Reveals Hidden Associations with Chronic Diseases.</title>
        <authorList>
            <person name="Tisza M.J."/>
            <person name="Buck C.B."/>
        </authorList>
    </citation>
    <scope>NUCLEOTIDE SEQUENCE</scope>
    <source>
        <strain evidence="1">CtPuP5</strain>
    </source>
</reference>
<sequence>MKKLLIVLVIIITSVNFASCNKDEVFNESNIVGEWKCIQNEGWEKRYNSNEKDTWNDKIGDKDWDDSDISFYDDNTGAWDGDAFKWVFNNNKFIITFFDTDYNENDISVSYLSKDLLIIEIKYEDSFYNKYSFIKD</sequence>
<organism evidence="1">
    <name type="scientific">Myoviridae sp. ctPuP5</name>
    <dbReference type="NCBI Taxonomy" id="2823543"/>
    <lineage>
        <taxon>Viruses</taxon>
        <taxon>Duplodnaviria</taxon>
        <taxon>Heunggongvirae</taxon>
        <taxon>Uroviricota</taxon>
        <taxon>Caudoviricetes</taxon>
    </lineage>
</organism>
<proteinExistence type="predicted"/>
<evidence type="ECO:0008006" key="2">
    <source>
        <dbReference type="Google" id="ProtNLM"/>
    </source>
</evidence>
<dbReference type="EMBL" id="BK014662">
    <property type="protein sequence ID" value="DAD66733.1"/>
    <property type="molecule type" value="Genomic_DNA"/>
</dbReference>
<protein>
    <recommendedName>
        <fullName evidence="2">Lipocalin-like domain-containing protein</fullName>
    </recommendedName>
</protein>
<name>A0A8S5LA00_9CAUD</name>